<gene>
    <name evidence="2" type="ORF">PFL1_05363</name>
</gene>
<dbReference type="eggNOG" id="KOG2112">
    <property type="taxonomic scope" value="Eukaryota"/>
</dbReference>
<organism evidence="2 3">
    <name type="scientific">Pseudozyma flocculosa PF-1</name>
    <dbReference type="NCBI Taxonomy" id="1277687"/>
    <lineage>
        <taxon>Eukaryota</taxon>
        <taxon>Fungi</taxon>
        <taxon>Dikarya</taxon>
        <taxon>Basidiomycota</taxon>
        <taxon>Ustilaginomycotina</taxon>
        <taxon>Ustilaginomycetes</taxon>
        <taxon>Ustilaginales</taxon>
        <taxon>Ustilaginaceae</taxon>
        <taxon>Pseudozyma</taxon>
    </lineage>
</organism>
<dbReference type="InterPro" id="IPR029058">
    <property type="entry name" value="AB_hydrolase_fold"/>
</dbReference>
<dbReference type="InterPro" id="IPR012675">
    <property type="entry name" value="Beta-grasp_dom_sf"/>
</dbReference>
<dbReference type="Gene3D" id="3.10.20.30">
    <property type="match status" value="1"/>
</dbReference>
<dbReference type="OrthoDB" id="437457at2759"/>
<evidence type="ECO:0000259" key="1">
    <source>
        <dbReference type="Pfam" id="PF02230"/>
    </source>
</evidence>
<feature type="domain" description="Phospholipase/carboxylesterase/thioesterase" evidence="1">
    <location>
        <begin position="144"/>
        <end position="267"/>
    </location>
</feature>
<reference evidence="2 3" key="1">
    <citation type="journal article" date="2013" name="Plant Cell">
        <title>The transition from a phytopathogenic smut ancestor to an anamorphic biocontrol agent deciphered by comparative whole-genome analysis.</title>
        <authorList>
            <person name="Lefebvre F."/>
            <person name="Joly D.L."/>
            <person name="Labbe C."/>
            <person name="Teichmann B."/>
            <person name="Linning R."/>
            <person name="Belzile F."/>
            <person name="Bakkeren G."/>
            <person name="Belanger R.R."/>
        </authorList>
    </citation>
    <scope>NUCLEOTIDE SEQUENCE [LARGE SCALE GENOMIC DNA]</scope>
    <source>
        <strain evidence="2 3">PF-1</strain>
    </source>
</reference>
<dbReference type="KEGG" id="pfp:PFL1_05363"/>
<evidence type="ECO:0000313" key="2">
    <source>
        <dbReference type="EMBL" id="EPQ27079.1"/>
    </source>
</evidence>
<accession>A0A061H3Z1</accession>
<dbReference type="GO" id="GO:0016787">
    <property type="term" value="F:hydrolase activity"/>
    <property type="evidence" value="ECO:0007669"/>
    <property type="project" value="InterPro"/>
</dbReference>
<dbReference type="AlphaFoldDB" id="A0A061H3Z1"/>
<dbReference type="CDD" id="cd00754">
    <property type="entry name" value="Ubl_MoaD"/>
    <property type="match status" value="1"/>
</dbReference>
<dbReference type="Gene3D" id="3.40.50.1820">
    <property type="entry name" value="alpha/beta hydrolase"/>
    <property type="match status" value="1"/>
</dbReference>
<dbReference type="SUPFAM" id="SSF54285">
    <property type="entry name" value="MoaD/ThiS"/>
    <property type="match status" value="1"/>
</dbReference>
<name>A0A061H3Z1_9BASI</name>
<dbReference type="EMBL" id="KE361641">
    <property type="protein sequence ID" value="EPQ27079.1"/>
    <property type="molecule type" value="Genomic_DNA"/>
</dbReference>
<sequence>MTAPRPITILYFAGARTLLGTSTETLAFPEGKDTLPLSALPELLASRHPDHADELRTLLESSKWSIDQDMIDADEVGGVTLRPGQEVAVIPPGKDGEPITVHPIEPESKVKPPPTPSGFCAFASSRSSDVAPLIPSVLSYSPAPSGTESNLLLLFHGLGDTARPFATLGQSLQKTLPQTSILSVQASKRVPFLDQGEEAWMWWDTFDSFAEILTKPDPTATVAGIKLLLDYLSAPTDDGGCGWPTFALHLFGFGQGGSVALESMVAFNRARRAREAAAAPAAGEAPPTNPKTIEIGSVVSVCAGLVSHPTIDPLPTTPVLYLHRMPSPPTSTIASLRKATRALNIEKLMPVAQRGGEMATEAMPTGQKEWDPIIHFWARLLRNRIKWEVEGDLYTVG</sequence>
<dbReference type="HOGENOM" id="CLU_694694_0_0_1"/>
<dbReference type="Pfam" id="PF02230">
    <property type="entry name" value="Abhydrolase_2"/>
    <property type="match status" value="1"/>
</dbReference>
<evidence type="ECO:0000313" key="3">
    <source>
        <dbReference type="Proteomes" id="UP000053664"/>
    </source>
</evidence>
<dbReference type="InterPro" id="IPR016155">
    <property type="entry name" value="Mopterin_synth/thiamin_S_b"/>
</dbReference>
<dbReference type="InterPro" id="IPR003140">
    <property type="entry name" value="PLipase/COase/thioEstase"/>
</dbReference>
<dbReference type="GeneID" id="19319456"/>
<dbReference type="Proteomes" id="UP000053664">
    <property type="component" value="Unassembled WGS sequence"/>
</dbReference>
<dbReference type="RefSeq" id="XP_007881086.1">
    <property type="nucleotide sequence ID" value="XM_007882895.1"/>
</dbReference>
<protein>
    <recommendedName>
        <fullName evidence="1">Phospholipase/carboxylesterase/thioesterase domain-containing protein</fullName>
    </recommendedName>
</protein>
<dbReference type="SUPFAM" id="SSF53474">
    <property type="entry name" value="alpha/beta-Hydrolases"/>
    <property type="match status" value="1"/>
</dbReference>
<proteinExistence type="predicted"/>